<proteinExistence type="predicted"/>
<comment type="caution">
    <text evidence="2">The sequence shown here is derived from an EMBL/GenBank/DDBJ whole genome shotgun (WGS) entry which is preliminary data.</text>
</comment>
<dbReference type="EMBL" id="PNGT01000003">
    <property type="protein sequence ID" value="PMC52648.1"/>
    <property type="molecule type" value="Genomic_DNA"/>
</dbReference>
<reference evidence="2 3" key="1">
    <citation type="submission" date="2017-09" db="EMBL/GenBank/DDBJ databases">
        <title>Bacterial strain isolated from the female urinary microbiota.</title>
        <authorList>
            <person name="Thomas-White K."/>
            <person name="Kumar N."/>
            <person name="Forster S."/>
            <person name="Putonti C."/>
            <person name="Lawley T."/>
            <person name="Wolfe A.J."/>
        </authorList>
    </citation>
    <scope>NUCLEOTIDE SEQUENCE [LARGE SCALE GENOMIC DNA]</scope>
    <source>
        <strain evidence="2 3">UMB0186</strain>
    </source>
</reference>
<dbReference type="PROSITE" id="PS51746">
    <property type="entry name" value="PPM_2"/>
    <property type="match status" value="1"/>
</dbReference>
<organism evidence="2 3">
    <name type="scientific">Gemella sanguinis</name>
    <dbReference type="NCBI Taxonomy" id="84135"/>
    <lineage>
        <taxon>Bacteria</taxon>
        <taxon>Bacillati</taxon>
        <taxon>Bacillota</taxon>
        <taxon>Bacilli</taxon>
        <taxon>Bacillales</taxon>
        <taxon>Gemellaceae</taxon>
        <taxon>Gemella</taxon>
    </lineage>
</organism>
<dbReference type="SMART" id="SM00332">
    <property type="entry name" value="PP2Cc"/>
    <property type="match status" value="1"/>
</dbReference>
<dbReference type="Pfam" id="PF13672">
    <property type="entry name" value="PP2C_2"/>
    <property type="match status" value="1"/>
</dbReference>
<dbReference type="PANTHER" id="PTHR47992">
    <property type="entry name" value="PROTEIN PHOSPHATASE"/>
    <property type="match status" value="1"/>
</dbReference>
<evidence type="ECO:0000313" key="2">
    <source>
        <dbReference type="EMBL" id="PMC52648.1"/>
    </source>
</evidence>
<dbReference type="RefSeq" id="WP_102189718.1">
    <property type="nucleotide sequence ID" value="NZ_PNGT01000003.1"/>
</dbReference>
<dbReference type="STRING" id="84135.GCA_001052115_00317"/>
<evidence type="ECO:0000259" key="1">
    <source>
        <dbReference type="PROSITE" id="PS51746"/>
    </source>
</evidence>
<dbReference type="CDD" id="cd00143">
    <property type="entry name" value="PP2Cc"/>
    <property type="match status" value="1"/>
</dbReference>
<dbReference type="GO" id="GO:0004722">
    <property type="term" value="F:protein serine/threonine phosphatase activity"/>
    <property type="evidence" value="ECO:0007669"/>
    <property type="project" value="InterPro"/>
</dbReference>
<dbReference type="AlphaFoldDB" id="A0A2N6SFB5"/>
<dbReference type="OrthoDB" id="9801841at2"/>
<feature type="domain" description="PPM-type phosphatase" evidence="1">
    <location>
        <begin position="4"/>
        <end position="240"/>
    </location>
</feature>
<dbReference type="InterPro" id="IPR001932">
    <property type="entry name" value="PPM-type_phosphatase-like_dom"/>
</dbReference>
<evidence type="ECO:0000313" key="3">
    <source>
        <dbReference type="Proteomes" id="UP000235670"/>
    </source>
</evidence>
<name>A0A2N6SFB5_9BACL</name>
<accession>A0A2N6SFB5</accession>
<gene>
    <name evidence="2" type="ORF">CJ218_04195</name>
</gene>
<dbReference type="Proteomes" id="UP000235670">
    <property type="component" value="Unassembled WGS sequence"/>
</dbReference>
<protein>
    <submittedName>
        <fullName evidence="2">Serine/threonine-protein phosphatase</fullName>
    </submittedName>
</protein>
<dbReference type="InterPro" id="IPR036457">
    <property type="entry name" value="PPM-type-like_dom_sf"/>
</dbReference>
<dbReference type="SMART" id="SM00331">
    <property type="entry name" value="PP2C_SIG"/>
    <property type="match status" value="1"/>
</dbReference>
<dbReference type="Gene3D" id="3.60.40.10">
    <property type="entry name" value="PPM-type phosphatase domain"/>
    <property type="match status" value="1"/>
</dbReference>
<sequence>MPLVYSYNSNKGRKNKNEDAVSVVKNKQAEALAIICDGVGSHSNAAYSSNYIVSTLEKEWKDITFANFNNMKNWLYDKIEKLNKELFEKSQSSNKKMGTTIVALATFGDKFVVYNIGDSRAYGITNNGDMKVITVEDSFVGALISAGAITEDEAKTHPEKHVLTQALATKEKINLHTFIDELESYDYFIICSDGLTNMIEKEEIKDIIRNEELSVAVEKLIDLSVERGGIDNISVAILNNLRGDSNDRQNDM</sequence>
<dbReference type="InterPro" id="IPR015655">
    <property type="entry name" value="PP2C"/>
</dbReference>
<dbReference type="SUPFAM" id="SSF81606">
    <property type="entry name" value="PP2C-like"/>
    <property type="match status" value="1"/>
</dbReference>